<dbReference type="Pfam" id="PF16077">
    <property type="entry name" value="Spaetzle"/>
    <property type="match status" value="1"/>
</dbReference>
<feature type="transmembrane region" description="Helical" evidence="4">
    <location>
        <begin position="13"/>
        <end position="32"/>
    </location>
</feature>
<dbReference type="PANTHER" id="PTHR23199:SF12">
    <property type="entry name" value="NEUROTROPHIN 1-RELATED"/>
    <property type="match status" value="1"/>
</dbReference>
<dbReference type="Proteomes" id="UP001652582">
    <property type="component" value="Chromosome 12"/>
</dbReference>
<keyword evidence="6" id="KW-1185">Reference proteome</keyword>
<evidence type="ECO:0000256" key="4">
    <source>
        <dbReference type="SAM" id="Phobius"/>
    </source>
</evidence>
<dbReference type="AlphaFoldDB" id="A0A6J1MW80"/>
<dbReference type="GO" id="GO:0008083">
    <property type="term" value="F:growth factor activity"/>
    <property type="evidence" value="ECO:0007669"/>
    <property type="project" value="TreeGrafter"/>
</dbReference>
<dbReference type="GO" id="GO:0021556">
    <property type="term" value="P:central nervous system formation"/>
    <property type="evidence" value="ECO:0007669"/>
    <property type="project" value="TreeGrafter"/>
</dbReference>
<dbReference type="SUPFAM" id="SSF57501">
    <property type="entry name" value="Cystine-knot cytokines"/>
    <property type="match status" value="1"/>
</dbReference>
<evidence type="ECO:0000256" key="2">
    <source>
        <dbReference type="ARBA" id="ARBA00023157"/>
    </source>
</evidence>
<dbReference type="OrthoDB" id="6899802at2759"/>
<dbReference type="InterPro" id="IPR029034">
    <property type="entry name" value="Cystine-knot_cytokine"/>
</dbReference>
<dbReference type="KEGG" id="bany:112043507"/>
<evidence type="ECO:0000256" key="1">
    <source>
        <dbReference type="ARBA" id="ARBA00022729"/>
    </source>
</evidence>
<keyword evidence="2" id="KW-1015">Disulfide bond</keyword>
<evidence type="ECO:0000256" key="3">
    <source>
        <dbReference type="ARBA" id="ARBA00023180"/>
    </source>
</evidence>
<dbReference type="GO" id="GO:0005615">
    <property type="term" value="C:extracellular space"/>
    <property type="evidence" value="ECO:0007669"/>
    <property type="project" value="UniProtKB-ARBA"/>
</dbReference>
<keyword evidence="4" id="KW-0812">Transmembrane</keyword>
<dbReference type="RefSeq" id="XP_023934741.2">
    <property type="nucleotide sequence ID" value="XM_024078973.2"/>
</dbReference>
<name>A0A6J1MW80_BICAN</name>
<dbReference type="Gene3D" id="2.10.90.10">
    <property type="entry name" value="Cystine-knot cytokines"/>
    <property type="match status" value="1"/>
</dbReference>
<dbReference type="GeneID" id="112043507"/>
<dbReference type="GO" id="GO:0005121">
    <property type="term" value="F:Toll binding"/>
    <property type="evidence" value="ECO:0007669"/>
    <property type="project" value="TreeGrafter"/>
</dbReference>
<gene>
    <name evidence="7" type="primary">LOC112043507</name>
</gene>
<dbReference type="PANTHER" id="PTHR23199">
    <property type="entry name" value="NEUROTROPHIN 1-RELATED"/>
    <property type="match status" value="1"/>
</dbReference>
<evidence type="ECO:0000259" key="5">
    <source>
        <dbReference type="Pfam" id="PF16077"/>
    </source>
</evidence>
<evidence type="ECO:0000313" key="7">
    <source>
        <dbReference type="RefSeq" id="XP_023934741.2"/>
    </source>
</evidence>
<dbReference type="InterPro" id="IPR052444">
    <property type="entry name" value="Spz/Toll_ligand-like"/>
</dbReference>
<accession>A0A6J1MW80</accession>
<dbReference type="GO" id="GO:0045087">
    <property type="term" value="P:innate immune response"/>
    <property type="evidence" value="ECO:0007669"/>
    <property type="project" value="TreeGrafter"/>
</dbReference>
<protein>
    <submittedName>
        <fullName evidence="7">Uncharacterized protein LOC112043507</fullName>
    </submittedName>
</protein>
<keyword evidence="1" id="KW-0732">Signal</keyword>
<reference evidence="7" key="1">
    <citation type="submission" date="2025-08" db="UniProtKB">
        <authorList>
            <consortium name="RefSeq"/>
        </authorList>
    </citation>
    <scope>IDENTIFICATION</scope>
</reference>
<proteinExistence type="predicted"/>
<feature type="domain" description="Spaetzle" evidence="5">
    <location>
        <begin position="110"/>
        <end position="208"/>
    </location>
</feature>
<organism evidence="6 7">
    <name type="scientific">Bicyclus anynana</name>
    <name type="common">Squinting bush brown butterfly</name>
    <dbReference type="NCBI Taxonomy" id="110368"/>
    <lineage>
        <taxon>Eukaryota</taxon>
        <taxon>Metazoa</taxon>
        <taxon>Ecdysozoa</taxon>
        <taxon>Arthropoda</taxon>
        <taxon>Hexapoda</taxon>
        <taxon>Insecta</taxon>
        <taxon>Pterygota</taxon>
        <taxon>Neoptera</taxon>
        <taxon>Endopterygota</taxon>
        <taxon>Lepidoptera</taxon>
        <taxon>Glossata</taxon>
        <taxon>Ditrysia</taxon>
        <taxon>Papilionoidea</taxon>
        <taxon>Nymphalidae</taxon>
        <taxon>Satyrinae</taxon>
        <taxon>Satyrini</taxon>
        <taxon>Mycalesina</taxon>
        <taxon>Bicyclus</taxon>
    </lineage>
</organism>
<keyword evidence="4" id="KW-0472">Membrane</keyword>
<keyword evidence="4" id="KW-1133">Transmembrane helix</keyword>
<dbReference type="InterPro" id="IPR032104">
    <property type="entry name" value="Spaetzle"/>
</dbReference>
<evidence type="ECO:0000313" key="6">
    <source>
        <dbReference type="Proteomes" id="UP001652582"/>
    </source>
</evidence>
<sequence>MSGKYNYLTNSDFVVIILTIMFQFLRVNAFILPRISESKPLLLLSDNKYSVAPPLIPDDCKEAYICDHVGNYPSELAANILARLMLLNITKFANDQLDIGRHDDLGEISELCATNKERIMTPLAAKDYNNEWHFILNMPRYPSFQSFRIHECRKEEKVSCFAAHVASNDFSGLNCEQVYTKRKMVYMHLGKNILTIDDFTVPSCCNCFLEPS</sequence>
<keyword evidence="3" id="KW-0325">Glycoprotein</keyword>